<gene>
    <name evidence="1" type="ORF">M9Y10_033639</name>
</gene>
<protein>
    <submittedName>
        <fullName evidence="1">Uncharacterized protein</fullName>
    </submittedName>
</protein>
<keyword evidence="2" id="KW-1185">Reference proteome</keyword>
<dbReference type="EMBL" id="JAPFFF010000005">
    <property type="protein sequence ID" value="KAK8888899.1"/>
    <property type="molecule type" value="Genomic_DNA"/>
</dbReference>
<comment type="caution">
    <text evidence="1">The sequence shown here is derived from an EMBL/GenBank/DDBJ whole genome shotgun (WGS) entry which is preliminary data.</text>
</comment>
<name>A0ABR2KCP7_9EUKA</name>
<sequence length="283" mass="33599">MIYRKIDDFEGLYRSLGEPSILIENMNRETSHCKIEIVPFDRNDFDFISFIDFAELTAFNYFAEDVQTKRDKSSHIYLFQNKYKNTDKKYHYSFHIQFGVGMSYIRCFVKHHMIDFNYKVFKGCFCIHMKPETYAINSIIHQFLHQTSDTLLHKVAHYFALPSHPCQQFVKDYFEQITGRFLISPLKRVLSSKDTTFKEILGNCPGIINVTHQPLKEEEKEANNDCKDENELQKISIIFPWAPFIMDNCHYFELDDSFYGIKPYVYCVTHAIFLTNPSRFQLE</sequence>
<proteinExistence type="predicted"/>
<evidence type="ECO:0000313" key="2">
    <source>
        <dbReference type="Proteomes" id="UP001470230"/>
    </source>
</evidence>
<accession>A0ABR2KCP7</accession>
<reference evidence="1 2" key="1">
    <citation type="submission" date="2024-04" db="EMBL/GenBank/DDBJ databases">
        <title>Tritrichomonas musculus Genome.</title>
        <authorList>
            <person name="Alves-Ferreira E."/>
            <person name="Grigg M."/>
            <person name="Lorenzi H."/>
            <person name="Galac M."/>
        </authorList>
    </citation>
    <scope>NUCLEOTIDE SEQUENCE [LARGE SCALE GENOMIC DNA]</scope>
    <source>
        <strain evidence="1 2">EAF2021</strain>
    </source>
</reference>
<dbReference type="Proteomes" id="UP001470230">
    <property type="component" value="Unassembled WGS sequence"/>
</dbReference>
<organism evidence="1 2">
    <name type="scientific">Tritrichomonas musculus</name>
    <dbReference type="NCBI Taxonomy" id="1915356"/>
    <lineage>
        <taxon>Eukaryota</taxon>
        <taxon>Metamonada</taxon>
        <taxon>Parabasalia</taxon>
        <taxon>Tritrichomonadida</taxon>
        <taxon>Tritrichomonadidae</taxon>
        <taxon>Tritrichomonas</taxon>
    </lineage>
</organism>
<evidence type="ECO:0000313" key="1">
    <source>
        <dbReference type="EMBL" id="KAK8888899.1"/>
    </source>
</evidence>